<feature type="chain" id="PRO_5042022329" evidence="2">
    <location>
        <begin position="22"/>
        <end position="111"/>
    </location>
</feature>
<reference evidence="3" key="1">
    <citation type="submission" date="2023-11" db="EMBL/GenBank/DDBJ databases">
        <title>Genome assemblies of two species of porcelain crab, Petrolisthes cinctipes and Petrolisthes manimaculis (Anomura: Porcellanidae).</title>
        <authorList>
            <person name="Angst P."/>
        </authorList>
    </citation>
    <scope>NUCLEOTIDE SEQUENCE</scope>
    <source>
        <strain evidence="3">PB745_02</strain>
        <tissue evidence="3">Gill</tissue>
    </source>
</reference>
<evidence type="ECO:0000256" key="1">
    <source>
        <dbReference type="SAM" id="Phobius"/>
    </source>
</evidence>
<keyword evidence="4" id="KW-1185">Reference proteome</keyword>
<gene>
    <name evidence="3" type="ORF">Pmani_007723</name>
</gene>
<feature type="transmembrane region" description="Helical" evidence="1">
    <location>
        <begin position="53"/>
        <end position="75"/>
    </location>
</feature>
<feature type="signal peptide" evidence="2">
    <location>
        <begin position="1"/>
        <end position="21"/>
    </location>
</feature>
<keyword evidence="1" id="KW-0812">Transmembrane</keyword>
<comment type="caution">
    <text evidence="3">The sequence shown here is derived from an EMBL/GenBank/DDBJ whole genome shotgun (WGS) entry which is preliminary data.</text>
</comment>
<proteinExistence type="predicted"/>
<name>A0AAE1Q8A3_9EUCA</name>
<dbReference type="EMBL" id="JAWZYT010000586">
    <property type="protein sequence ID" value="KAK4321463.1"/>
    <property type="molecule type" value="Genomic_DNA"/>
</dbReference>
<keyword evidence="2" id="KW-0732">Signal</keyword>
<keyword evidence="1" id="KW-0472">Membrane</keyword>
<dbReference type="AlphaFoldDB" id="A0AAE1Q8A3"/>
<dbReference type="Proteomes" id="UP001292094">
    <property type="component" value="Unassembled WGS sequence"/>
</dbReference>
<evidence type="ECO:0000313" key="4">
    <source>
        <dbReference type="Proteomes" id="UP001292094"/>
    </source>
</evidence>
<accession>A0AAE1Q8A3</accession>
<organism evidence="3 4">
    <name type="scientific">Petrolisthes manimaculis</name>
    <dbReference type="NCBI Taxonomy" id="1843537"/>
    <lineage>
        <taxon>Eukaryota</taxon>
        <taxon>Metazoa</taxon>
        <taxon>Ecdysozoa</taxon>
        <taxon>Arthropoda</taxon>
        <taxon>Crustacea</taxon>
        <taxon>Multicrustacea</taxon>
        <taxon>Malacostraca</taxon>
        <taxon>Eumalacostraca</taxon>
        <taxon>Eucarida</taxon>
        <taxon>Decapoda</taxon>
        <taxon>Pleocyemata</taxon>
        <taxon>Anomura</taxon>
        <taxon>Galatheoidea</taxon>
        <taxon>Porcellanidae</taxon>
        <taxon>Petrolisthes</taxon>
    </lineage>
</organism>
<evidence type="ECO:0000256" key="2">
    <source>
        <dbReference type="SAM" id="SignalP"/>
    </source>
</evidence>
<evidence type="ECO:0000313" key="3">
    <source>
        <dbReference type="EMBL" id="KAK4321463.1"/>
    </source>
</evidence>
<protein>
    <submittedName>
        <fullName evidence="3">Uncharacterized protein</fullName>
    </submittedName>
</protein>
<keyword evidence="1" id="KW-1133">Transmembrane helix</keyword>
<sequence>MKHSPVLLLVVVLLSPQHARTQKNAPNQDSTAECMCDEEGMDQRDYTWNFGGWTWVAVVLIMILVAVLAASYFFVLQYRNQATVAEKCLKEKLEEGKEGPHEMRFYDVNNT</sequence>